<dbReference type="PROSITE" id="PS00107">
    <property type="entry name" value="PROTEIN_KINASE_ATP"/>
    <property type="match status" value="1"/>
</dbReference>
<dbReference type="KEGG" id="oni:Osc7112_0692"/>
<dbReference type="RefSeq" id="WP_015174612.1">
    <property type="nucleotide sequence ID" value="NC_019729.1"/>
</dbReference>
<dbReference type="Pfam" id="PF00069">
    <property type="entry name" value="Pkinase"/>
    <property type="match status" value="1"/>
</dbReference>
<evidence type="ECO:0000256" key="3">
    <source>
        <dbReference type="ARBA" id="ARBA00022777"/>
    </source>
</evidence>
<dbReference type="Gene3D" id="3.30.200.20">
    <property type="entry name" value="Phosphorylase Kinase, domain 1"/>
    <property type="match status" value="1"/>
</dbReference>
<dbReference type="CDD" id="cd16383">
    <property type="entry name" value="GUN4"/>
    <property type="match status" value="1"/>
</dbReference>
<keyword evidence="2 5" id="KW-0547">Nucleotide-binding</keyword>
<dbReference type="InterPro" id="IPR000719">
    <property type="entry name" value="Prot_kinase_dom"/>
</dbReference>
<dbReference type="SUPFAM" id="SSF56112">
    <property type="entry name" value="Protein kinase-like (PK-like)"/>
    <property type="match status" value="1"/>
</dbReference>
<dbReference type="Gene3D" id="1.25.40.620">
    <property type="match status" value="1"/>
</dbReference>
<keyword evidence="4 5" id="KW-0067">ATP-binding</keyword>
<evidence type="ECO:0000313" key="7">
    <source>
        <dbReference type="EMBL" id="AFZ05282.1"/>
    </source>
</evidence>
<keyword evidence="7" id="KW-0723">Serine/threonine-protein kinase</keyword>
<dbReference type="Pfam" id="PF05419">
    <property type="entry name" value="GUN4"/>
    <property type="match status" value="1"/>
</dbReference>
<proteinExistence type="predicted"/>
<dbReference type="PROSITE" id="PS50011">
    <property type="entry name" value="PROTEIN_KINASE_DOM"/>
    <property type="match status" value="1"/>
</dbReference>
<dbReference type="InterPro" id="IPR008629">
    <property type="entry name" value="GUN4-like"/>
</dbReference>
<evidence type="ECO:0000256" key="4">
    <source>
        <dbReference type="ARBA" id="ARBA00022840"/>
    </source>
</evidence>
<gene>
    <name evidence="7" type="ORF">Osc7112_0692</name>
</gene>
<evidence type="ECO:0000256" key="1">
    <source>
        <dbReference type="ARBA" id="ARBA00022679"/>
    </source>
</evidence>
<keyword evidence="8" id="KW-1185">Reference proteome</keyword>
<dbReference type="InterPro" id="IPR011009">
    <property type="entry name" value="Kinase-like_dom_sf"/>
</dbReference>
<dbReference type="GO" id="GO:0004674">
    <property type="term" value="F:protein serine/threonine kinase activity"/>
    <property type="evidence" value="ECO:0007669"/>
    <property type="project" value="UniProtKB-KW"/>
</dbReference>
<evidence type="ECO:0000256" key="2">
    <source>
        <dbReference type="ARBA" id="ARBA00022741"/>
    </source>
</evidence>
<dbReference type="GO" id="GO:0005524">
    <property type="term" value="F:ATP binding"/>
    <property type="evidence" value="ECO:0007669"/>
    <property type="project" value="UniProtKB-UniRule"/>
</dbReference>
<dbReference type="SUPFAM" id="SSF140869">
    <property type="entry name" value="GUN4-like"/>
    <property type="match status" value="1"/>
</dbReference>
<dbReference type="eggNOG" id="COG0515">
    <property type="taxonomic scope" value="Bacteria"/>
</dbReference>
<dbReference type="EMBL" id="CP003614">
    <property type="protein sequence ID" value="AFZ05282.1"/>
    <property type="molecule type" value="Genomic_DNA"/>
</dbReference>
<protein>
    <submittedName>
        <fullName evidence="7">Serine/threonine protein kinase</fullName>
    </submittedName>
</protein>
<feature type="binding site" evidence="5">
    <location>
        <position position="43"/>
    </location>
    <ligand>
        <name>ATP</name>
        <dbReference type="ChEBI" id="CHEBI:30616"/>
    </ligand>
</feature>
<dbReference type="SMART" id="SM00220">
    <property type="entry name" value="S_TKc"/>
    <property type="match status" value="1"/>
</dbReference>
<organism evidence="7 8">
    <name type="scientific">Phormidium nigroviride PCC 7112</name>
    <dbReference type="NCBI Taxonomy" id="179408"/>
    <lineage>
        <taxon>Bacteria</taxon>
        <taxon>Bacillati</taxon>
        <taxon>Cyanobacteriota</taxon>
        <taxon>Cyanophyceae</taxon>
        <taxon>Oscillatoriophycideae</taxon>
        <taxon>Oscillatoriales</taxon>
        <taxon>Oscillatoriaceae</taxon>
        <taxon>Phormidium</taxon>
    </lineage>
</organism>
<dbReference type="OrthoDB" id="581647at2"/>
<dbReference type="InterPro" id="IPR017441">
    <property type="entry name" value="Protein_kinase_ATP_BS"/>
</dbReference>
<dbReference type="PATRIC" id="fig|179408.3.peg.862"/>
<keyword evidence="3 7" id="KW-0418">Kinase</keyword>
<name>K9VCT4_9CYAN</name>
<dbReference type="CDD" id="cd14014">
    <property type="entry name" value="STKc_PknB_like"/>
    <property type="match status" value="1"/>
</dbReference>
<dbReference type="Gene3D" id="1.10.510.10">
    <property type="entry name" value="Transferase(Phosphotransferase) domain 1"/>
    <property type="match status" value="1"/>
</dbReference>
<dbReference type="Gene3D" id="1.10.10.1770">
    <property type="entry name" value="Gun4-like"/>
    <property type="match status" value="1"/>
</dbReference>
<dbReference type="AlphaFoldDB" id="K9VCT4"/>
<evidence type="ECO:0000256" key="5">
    <source>
        <dbReference type="PROSITE-ProRule" id="PRU10141"/>
    </source>
</evidence>
<dbReference type="InterPro" id="IPR008271">
    <property type="entry name" value="Ser/Thr_kinase_AS"/>
</dbReference>
<keyword evidence="1" id="KW-0808">Transferase</keyword>
<sequence length="459" mass="52350">MVWTPGQGLNGDRYIIEGKLGEGGFGVTYLAQKAQNRQRVVIKTLKDDLLSDPDFARYRERFLQEALLLSLCRHPNIVEIDNYFTHGDLPCIAMEYVAGEDLWKWVARRGILSETEALNYIRKAGEAVIVVHEKGLLHRDIKPPNIMVRDNQDAVLIDFGLARGFIPDRTQQMTFGLTHGFAPPEQYGEIGRFAEYTDVYALAATLYYMLTKTPPTAAFMRAFNDPLKPPFQINPNISEAVERAIMKGMEMDETKRPQSVQKWLDMLSQPTLDNCGQRGGVLPTIPSRQPQPQPVKLISVDYSQLDWLLASGKWEEADEETLNKMLEAAGRTEDGWLRREDIDRFPCEDLRTIDQLWVKYSNGNFGFSVQKRIYESLGGTREYDKKIWDAFGQRVGWNVNNRWLYYKNLTFYTAAPKGKLPLGQRRSYIRTSGGLVFGCVDGMWEGYSSLASRLVGCNI</sequence>
<feature type="domain" description="Protein kinase" evidence="6">
    <location>
        <begin position="14"/>
        <end position="272"/>
    </location>
</feature>
<dbReference type="HOGENOM" id="CLU_000288_135_5_3"/>
<accession>K9VCT4</accession>
<reference evidence="7 8" key="1">
    <citation type="submission" date="2012-05" db="EMBL/GenBank/DDBJ databases">
        <title>Finished chromosome of genome of Oscillatoria sp. PCC 7112.</title>
        <authorList>
            <consortium name="US DOE Joint Genome Institute"/>
            <person name="Gugger M."/>
            <person name="Coursin T."/>
            <person name="Rippka R."/>
            <person name="Tandeau De Marsac N."/>
            <person name="Huntemann M."/>
            <person name="Wei C.-L."/>
            <person name="Han J."/>
            <person name="Detter J.C."/>
            <person name="Han C."/>
            <person name="Tapia R."/>
            <person name="Davenport K."/>
            <person name="Daligault H."/>
            <person name="Erkkila T."/>
            <person name="Gu W."/>
            <person name="Munk A.C.C."/>
            <person name="Teshima H."/>
            <person name="Xu Y."/>
            <person name="Chain P."/>
            <person name="Chen A."/>
            <person name="Krypides N."/>
            <person name="Mavromatis K."/>
            <person name="Markowitz V."/>
            <person name="Szeto E."/>
            <person name="Ivanova N."/>
            <person name="Mikhailova N."/>
            <person name="Ovchinnikova G."/>
            <person name="Pagani I."/>
            <person name="Pati A."/>
            <person name="Goodwin L."/>
            <person name="Peters L."/>
            <person name="Pitluck S."/>
            <person name="Woyke T."/>
            <person name="Kerfeld C."/>
        </authorList>
    </citation>
    <scope>NUCLEOTIDE SEQUENCE [LARGE SCALE GENOMIC DNA]</scope>
    <source>
        <strain evidence="7 8">PCC 7112</strain>
    </source>
</reference>
<evidence type="ECO:0000313" key="8">
    <source>
        <dbReference type="Proteomes" id="UP000010478"/>
    </source>
</evidence>
<dbReference type="PANTHER" id="PTHR43289">
    <property type="entry name" value="MITOGEN-ACTIVATED PROTEIN KINASE KINASE KINASE 20-RELATED"/>
    <property type="match status" value="1"/>
</dbReference>
<dbReference type="InterPro" id="IPR037215">
    <property type="entry name" value="GUN4-like_sf"/>
</dbReference>
<evidence type="ECO:0000259" key="6">
    <source>
        <dbReference type="PROSITE" id="PS50011"/>
    </source>
</evidence>
<dbReference type="PANTHER" id="PTHR43289:SF34">
    <property type="entry name" value="SERINE_THREONINE-PROTEIN KINASE YBDM-RELATED"/>
    <property type="match status" value="1"/>
</dbReference>
<dbReference type="STRING" id="179408.Osc7112_0692"/>
<dbReference type="Proteomes" id="UP000010478">
    <property type="component" value="Chromosome"/>
</dbReference>
<dbReference type="PROSITE" id="PS00108">
    <property type="entry name" value="PROTEIN_KINASE_ST"/>
    <property type="match status" value="1"/>
</dbReference>